<organism evidence="1 2">
    <name type="scientific">Cryptolaemus montrouzieri</name>
    <dbReference type="NCBI Taxonomy" id="559131"/>
    <lineage>
        <taxon>Eukaryota</taxon>
        <taxon>Metazoa</taxon>
        <taxon>Ecdysozoa</taxon>
        <taxon>Arthropoda</taxon>
        <taxon>Hexapoda</taxon>
        <taxon>Insecta</taxon>
        <taxon>Pterygota</taxon>
        <taxon>Neoptera</taxon>
        <taxon>Endopterygota</taxon>
        <taxon>Coleoptera</taxon>
        <taxon>Polyphaga</taxon>
        <taxon>Cucujiformia</taxon>
        <taxon>Coccinelloidea</taxon>
        <taxon>Coccinellidae</taxon>
        <taxon>Scymninae</taxon>
        <taxon>Scymnini</taxon>
        <taxon>Cryptolaemus</taxon>
    </lineage>
</organism>
<protein>
    <submittedName>
        <fullName evidence="1">Uncharacterized protein</fullName>
    </submittedName>
</protein>
<proteinExistence type="predicted"/>
<comment type="caution">
    <text evidence="1">The sequence shown here is derived from an EMBL/GenBank/DDBJ whole genome shotgun (WGS) entry which is preliminary data.</text>
</comment>
<accession>A0ABD2NT39</accession>
<dbReference type="Proteomes" id="UP001516400">
    <property type="component" value="Unassembled WGS sequence"/>
</dbReference>
<name>A0ABD2NT39_9CUCU</name>
<dbReference type="EMBL" id="JABFTP020000144">
    <property type="protein sequence ID" value="KAL3281785.1"/>
    <property type="molecule type" value="Genomic_DNA"/>
</dbReference>
<gene>
    <name evidence="1" type="ORF">HHI36_004986</name>
</gene>
<sequence>MGTVTDNIPMSLYRGGHSCLNEAVLKTRQLYTVSLNFTSLSFYSTSHVIHSVLFKTVCKMDRVISRKTKRIVELALPYDKELDKLEECTVDEDVVEVEDKMDDEIEGDEVDDEIEENEEMDLDGDFKNLKM</sequence>
<dbReference type="AlphaFoldDB" id="A0ABD2NT39"/>
<keyword evidence="2" id="KW-1185">Reference proteome</keyword>
<evidence type="ECO:0000313" key="1">
    <source>
        <dbReference type="EMBL" id="KAL3281785.1"/>
    </source>
</evidence>
<reference evidence="1 2" key="1">
    <citation type="journal article" date="2021" name="BMC Biol.">
        <title>Horizontally acquired antibacterial genes associated with adaptive radiation of ladybird beetles.</title>
        <authorList>
            <person name="Li H.S."/>
            <person name="Tang X.F."/>
            <person name="Huang Y.H."/>
            <person name="Xu Z.Y."/>
            <person name="Chen M.L."/>
            <person name="Du X.Y."/>
            <person name="Qiu B.Y."/>
            <person name="Chen P.T."/>
            <person name="Zhang W."/>
            <person name="Slipinski A."/>
            <person name="Escalona H.E."/>
            <person name="Waterhouse R.M."/>
            <person name="Zwick A."/>
            <person name="Pang H."/>
        </authorList>
    </citation>
    <scope>NUCLEOTIDE SEQUENCE [LARGE SCALE GENOMIC DNA]</scope>
    <source>
        <strain evidence="1">SYSU2018</strain>
    </source>
</reference>
<evidence type="ECO:0000313" key="2">
    <source>
        <dbReference type="Proteomes" id="UP001516400"/>
    </source>
</evidence>